<feature type="transmembrane region" description="Helical" evidence="6">
    <location>
        <begin position="114"/>
        <end position="134"/>
    </location>
</feature>
<dbReference type="KEGG" id="api:100160588"/>
<evidence type="ECO:0000256" key="4">
    <source>
        <dbReference type="ARBA" id="ARBA00022989"/>
    </source>
</evidence>
<dbReference type="EnsemblMetazoa" id="XM_001948244.4">
    <property type="protein sequence ID" value="XP_001948279.2"/>
    <property type="gene ID" value="LOC100160588"/>
</dbReference>
<dbReference type="PANTHER" id="PTHR16172">
    <property type="entry name" value="MAJOR FACILITATOR SUPERFAMILY DOMAIN-CONTAINING PROTEIN 6-LIKE"/>
    <property type="match status" value="1"/>
</dbReference>
<organism evidence="8 9">
    <name type="scientific">Acyrthosiphon pisum</name>
    <name type="common">Pea aphid</name>
    <dbReference type="NCBI Taxonomy" id="7029"/>
    <lineage>
        <taxon>Eukaryota</taxon>
        <taxon>Metazoa</taxon>
        <taxon>Ecdysozoa</taxon>
        <taxon>Arthropoda</taxon>
        <taxon>Hexapoda</taxon>
        <taxon>Insecta</taxon>
        <taxon>Pterygota</taxon>
        <taxon>Neoptera</taxon>
        <taxon>Paraneoptera</taxon>
        <taxon>Hemiptera</taxon>
        <taxon>Sternorrhyncha</taxon>
        <taxon>Aphidomorpha</taxon>
        <taxon>Aphidoidea</taxon>
        <taxon>Aphididae</taxon>
        <taxon>Macrosiphini</taxon>
        <taxon>Acyrthosiphon</taxon>
    </lineage>
</organism>
<dbReference type="InterPro" id="IPR024989">
    <property type="entry name" value="MFS_assoc_dom"/>
</dbReference>
<keyword evidence="3 6" id="KW-0812">Transmembrane</keyword>
<dbReference type="SUPFAM" id="SSF103473">
    <property type="entry name" value="MFS general substrate transporter"/>
    <property type="match status" value="1"/>
</dbReference>
<feature type="transmembrane region" description="Helical" evidence="6">
    <location>
        <begin position="75"/>
        <end position="94"/>
    </location>
</feature>
<feature type="transmembrane region" description="Helical" evidence="6">
    <location>
        <begin position="365"/>
        <end position="386"/>
    </location>
</feature>
<feature type="domain" description="Major facilitator superfamily associated" evidence="7">
    <location>
        <begin position="11"/>
        <end position="396"/>
    </location>
</feature>
<comment type="subcellular location">
    <subcellularLocation>
        <location evidence="1">Membrane</location>
        <topology evidence="1">Multi-pass membrane protein</topology>
    </subcellularLocation>
</comment>
<dbReference type="InterPro" id="IPR036259">
    <property type="entry name" value="MFS_trans_sf"/>
</dbReference>
<keyword evidence="9" id="KW-1185">Reference proteome</keyword>
<feature type="transmembrane region" description="Helical" evidence="6">
    <location>
        <begin position="12"/>
        <end position="31"/>
    </location>
</feature>
<feature type="transmembrane region" description="Helical" evidence="6">
    <location>
        <begin position="187"/>
        <end position="208"/>
    </location>
</feature>
<dbReference type="EnsemblMetazoa" id="XM_016802890.2">
    <property type="protein sequence ID" value="XP_016658379.1"/>
    <property type="gene ID" value="LOC100160588"/>
</dbReference>
<dbReference type="Pfam" id="PF12832">
    <property type="entry name" value="MFS_1_like"/>
    <property type="match status" value="1"/>
</dbReference>
<evidence type="ECO:0000313" key="9">
    <source>
        <dbReference type="Proteomes" id="UP000007819"/>
    </source>
</evidence>
<feature type="transmembrane region" description="Helical" evidence="6">
    <location>
        <begin position="303"/>
        <end position="322"/>
    </location>
</feature>
<dbReference type="GeneID" id="100160588"/>
<dbReference type="Gene3D" id="1.20.1250.20">
    <property type="entry name" value="MFS general substrate transporter like domains"/>
    <property type="match status" value="2"/>
</dbReference>
<accession>A0A8R2D345</accession>
<name>A0A8R2D345_ACYPI</name>
<proteinExistence type="inferred from homology"/>
<dbReference type="RefSeq" id="XP_016658379.1">
    <property type="nucleotide sequence ID" value="XM_016802890.1"/>
</dbReference>
<evidence type="ECO:0000256" key="5">
    <source>
        <dbReference type="ARBA" id="ARBA00023136"/>
    </source>
</evidence>
<dbReference type="Proteomes" id="UP000007819">
    <property type="component" value="Chromosome A2"/>
</dbReference>
<feature type="transmembrane region" description="Helical" evidence="6">
    <location>
        <begin position="274"/>
        <end position="296"/>
    </location>
</feature>
<sequence>MTYFQVNRKLLLMKIHYFLGTGGYAPILPFLTTISKQRGYSTFIIGLIFMLHPIPGILMRPIVGAVTDKYKCRRWVLIASSIIMFVLVCILSIIPGTTAKEEMNDLDVIKSPLFWLFCTTIALIGMIGMVKTVLEDTICMDLLGEDKNNYGEQRLWGSIGWSLFAIISGACVDWYSAGLEYKSYAPGYVIASLCFLLDIYVVFNLKIVQANDAKTVASDVKKVFTEGKVLAFLLWVVFIGFFMSFIWNFVLWFLEDLSNEYHPETKSWIKTLQGTAALIRCFGGEVPSLLFSSYILKRVDHTTILSIVFFTFTCIFSMYTIIENPLWALPVELLNGITFGMSYSAAISYAALITPAGAEGTLQGVVGTAYTGIGAPIGSIVGGYMFKHIGSIATFKLLSVVAFFTCALQIIVNYILRRLSKNDDVKDINSNVQTKDDNIKEDIDLTF</sequence>
<evidence type="ECO:0000259" key="7">
    <source>
        <dbReference type="Pfam" id="PF12832"/>
    </source>
</evidence>
<dbReference type="GO" id="GO:0016020">
    <property type="term" value="C:membrane"/>
    <property type="evidence" value="ECO:0007669"/>
    <property type="project" value="UniProtKB-SubCell"/>
</dbReference>
<reference evidence="9" key="1">
    <citation type="submission" date="2010-06" db="EMBL/GenBank/DDBJ databases">
        <authorList>
            <person name="Jiang H."/>
            <person name="Abraham K."/>
            <person name="Ali S."/>
            <person name="Alsbrooks S.L."/>
            <person name="Anim B.N."/>
            <person name="Anosike U.S."/>
            <person name="Attaway T."/>
            <person name="Bandaranaike D.P."/>
            <person name="Battles P.K."/>
            <person name="Bell S.N."/>
            <person name="Bell A.V."/>
            <person name="Beltran B."/>
            <person name="Bickham C."/>
            <person name="Bustamante Y."/>
            <person name="Caleb T."/>
            <person name="Canada A."/>
            <person name="Cardenas V."/>
            <person name="Carter K."/>
            <person name="Chacko J."/>
            <person name="Chandrabose M.N."/>
            <person name="Chavez D."/>
            <person name="Chavez A."/>
            <person name="Chen L."/>
            <person name="Chu H.-S."/>
            <person name="Claassen K.J."/>
            <person name="Cockrell R."/>
            <person name="Collins M."/>
            <person name="Cooper J.A."/>
            <person name="Cree A."/>
            <person name="Curry S.M."/>
            <person name="Da Y."/>
            <person name="Dao M.D."/>
            <person name="Das B."/>
            <person name="Davila M.-L."/>
            <person name="Davy-Carroll L."/>
            <person name="Denson S."/>
            <person name="Dinh H."/>
            <person name="Ebong V.E."/>
            <person name="Edwards J.R."/>
            <person name="Egan A."/>
            <person name="El-Daye J."/>
            <person name="Escobedo L."/>
            <person name="Fernandez S."/>
            <person name="Fernando P.R."/>
            <person name="Flagg N."/>
            <person name="Forbes L.D."/>
            <person name="Fowler R.G."/>
            <person name="Fu Q."/>
            <person name="Gabisi R.A."/>
            <person name="Ganer J."/>
            <person name="Garbino Pronczuk A."/>
            <person name="Garcia R.M."/>
            <person name="Garner T."/>
            <person name="Garrett T.E."/>
            <person name="Gonzalez D.A."/>
            <person name="Hamid H."/>
            <person name="Hawkins E.S."/>
            <person name="Hirani K."/>
            <person name="Hogues M.E."/>
            <person name="Hollins B."/>
            <person name="Hsiao C.-H."/>
            <person name="Jabil R."/>
            <person name="James M.L."/>
            <person name="Jhangiani S.N."/>
            <person name="Johnson B."/>
            <person name="Johnson Q."/>
            <person name="Joshi V."/>
            <person name="Kalu J.B."/>
            <person name="Kam C."/>
            <person name="Kashfia A."/>
            <person name="Keebler J."/>
            <person name="Kisamo H."/>
            <person name="Kovar C.L."/>
            <person name="Lago L.A."/>
            <person name="Lai C.-Y."/>
            <person name="Laidlaw J."/>
            <person name="Lara F."/>
            <person name="Le T.-K."/>
            <person name="Lee S.L."/>
            <person name="Legall F.H."/>
            <person name="Lemon S.J."/>
            <person name="Lewis L.R."/>
            <person name="Li B."/>
            <person name="Liu Y."/>
            <person name="Liu Y.-S."/>
            <person name="Lopez J."/>
            <person name="Lozado R.J."/>
            <person name="Lu J."/>
            <person name="Madu R.C."/>
            <person name="Maheshwari M."/>
            <person name="Maheshwari R."/>
            <person name="Malloy K."/>
            <person name="Martinez E."/>
            <person name="Mathew T."/>
            <person name="Mercado I.C."/>
            <person name="Mercado C."/>
            <person name="Meyer B."/>
            <person name="Montgomery K."/>
            <person name="Morgan M.B."/>
            <person name="Munidasa M."/>
            <person name="Nazareth L.V."/>
            <person name="Nelson J."/>
            <person name="Ng B.M."/>
            <person name="Nguyen N.B."/>
            <person name="Nguyen P.Q."/>
            <person name="Nguyen T."/>
            <person name="Obregon M."/>
            <person name="Okwuonu G.O."/>
            <person name="Onwere C.G."/>
            <person name="Orozco G."/>
            <person name="Parra A."/>
            <person name="Patel S."/>
            <person name="Patil S."/>
            <person name="Perez A."/>
            <person name="Perez Y."/>
            <person name="Pham C."/>
            <person name="Primus E.L."/>
            <person name="Pu L.-L."/>
            <person name="Puazo M."/>
            <person name="Qin X."/>
            <person name="Quiroz J.B."/>
            <person name="Reese J."/>
            <person name="Richards S."/>
            <person name="Rives C.M."/>
            <person name="Robberts R."/>
            <person name="Ruiz S.J."/>
            <person name="Ruiz M.J."/>
            <person name="Santibanez J."/>
            <person name="Schneider B.W."/>
            <person name="Sisson I."/>
            <person name="Smith M."/>
            <person name="Sodergren E."/>
            <person name="Song X.-Z."/>
            <person name="Song B.B."/>
            <person name="Summersgill H."/>
            <person name="Thelus R."/>
            <person name="Thornton R.D."/>
            <person name="Trejos Z.Y."/>
            <person name="Usmani K."/>
            <person name="Vattathil S."/>
            <person name="Villasana D."/>
            <person name="Walker D.L."/>
            <person name="Wang S."/>
            <person name="Wang K."/>
            <person name="White C.S."/>
            <person name="Williams A.C."/>
            <person name="Williamson J."/>
            <person name="Wilson K."/>
            <person name="Woghiren I.O."/>
            <person name="Woodworth J.R."/>
            <person name="Worley K.C."/>
            <person name="Wright R.A."/>
            <person name="Wu W."/>
            <person name="Young L."/>
            <person name="Zhang L."/>
            <person name="Zhang J."/>
            <person name="Zhu Y."/>
            <person name="Muzny D.M."/>
            <person name="Weinstock G."/>
            <person name="Gibbs R.A."/>
        </authorList>
    </citation>
    <scope>NUCLEOTIDE SEQUENCE [LARGE SCALE GENOMIC DNA]</scope>
    <source>
        <strain evidence="9">LSR1</strain>
    </source>
</reference>
<feature type="transmembrane region" description="Helical" evidence="6">
    <location>
        <begin position="43"/>
        <end position="63"/>
    </location>
</feature>
<dbReference type="PANTHER" id="PTHR16172:SF30">
    <property type="entry name" value="SUGAR BABY, ISOFORM C"/>
    <property type="match status" value="1"/>
</dbReference>
<dbReference type="OrthoDB" id="515887at2759"/>
<evidence type="ECO:0000256" key="6">
    <source>
        <dbReference type="SAM" id="Phobius"/>
    </source>
</evidence>
<evidence type="ECO:0000256" key="2">
    <source>
        <dbReference type="ARBA" id="ARBA00005241"/>
    </source>
</evidence>
<dbReference type="RefSeq" id="XP_001948279.2">
    <property type="nucleotide sequence ID" value="XM_001948244.3"/>
</dbReference>
<evidence type="ECO:0000256" key="3">
    <source>
        <dbReference type="ARBA" id="ARBA00022692"/>
    </source>
</evidence>
<dbReference type="InterPro" id="IPR051717">
    <property type="entry name" value="MFS_MFSD6"/>
</dbReference>
<dbReference type="AlphaFoldDB" id="A0A8R2D345"/>
<feature type="transmembrane region" description="Helical" evidence="6">
    <location>
        <begin position="334"/>
        <end position="353"/>
    </location>
</feature>
<keyword evidence="5 6" id="KW-0472">Membrane</keyword>
<feature type="transmembrane region" description="Helical" evidence="6">
    <location>
        <begin position="155"/>
        <end position="175"/>
    </location>
</feature>
<comment type="similarity">
    <text evidence="2">Belongs to the major facilitator superfamily. MFSD6 family.</text>
</comment>
<evidence type="ECO:0000313" key="8">
    <source>
        <dbReference type="EnsemblMetazoa" id="XP_016658379.1"/>
    </source>
</evidence>
<feature type="transmembrane region" description="Helical" evidence="6">
    <location>
        <begin position="392"/>
        <end position="416"/>
    </location>
</feature>
<reference evidence="8" key="2">
    <citation type="submission" date="2022-06" db="UniProtKB">
        <authorList>
            <consortium name="EnsemblMetazoa"/>
        </authorList>
    </citation>
    <scope>IDENTIFICATION</scope>
</reference>
<evidence type="ECO:0000256" key="1">
    <source>
        <dbReference type="ARBA" id="ARBA00004141"/>
    </source>
</evidence>
<protein>
    <recommendedName>
        <fullName evidence="7">Major facilitator superfamily associated domain-containing protein</fullName>
    </recommendedName>
</protein>
<feature type="transmembrane region" description="Helical" evidence="6">
    <location>
        <begin position="229"/>
        <end position="254"/>
    </location>
</feature>
<keyword evidence="4 6" id="KW-1133">Transmembrane helix</keyword>